<accession>A0ABP6LKV4</accession>
<dbReference type="SUPFAM" id="SSF53448">
    <property type="entry name" value="Nucleotide-diphospho-sugar transferases"/>
    <property type="match status" value="1"/>
</dbReference>
<dbReference type="PANTHER" id="PTHR43179:SF7">
    <property type="entry name" value="RHAMNOSYLTRANSFERASE WBBL"/>
    <property type="match status" value="1"/>
</dbReference>
<evidence type="ECO:0000313" key="3">
    <source>
        <dbReference type="Proteomes" id="UP001501035"/>
    </source>
</evidence>
<comment type="caution">
    <text evidence="2">The sequence shown here is derived from an EMBL/GenBank/DDBJ whole genome shotgun (WGS) entry which is preliminary data.</text>
</comment>
<sequence length="289" mass="31492">MTDQLAVVTVTYSSGDYLKSFLNTLALATESNPRVVIADNGSDDGAPEAAERDYEQVTLIRTGANLGYGGAINRAVAEIDPAIEFIVVANPDVAWGPGSLDELLDAAGRWPRAGSLGPLIREPDGSVYPSARRVPNLVSGTGHALLGTVWKNNPFTRAYLGEDDAERPVGWLSGSCLLVRREAFDAVDGFDSRYFMFMEDVDLGDRLTKAGWQNIFVPSAEVLHSKGHAASKNPEVMLPAHHRSAYQFQADRNPGVLRAPLRWGLRAGLAVRSRVAVRLARRELDRRQP</sequence>
<dbReference type="PANTHER" id="PTHR43179">
    <property type="entry name" value="RHAMNOSYLTRANSFERASE WBBL"/>
    <property type="match status" value="1"/>
</dbReference>
<organism evidence="2 3">
    <name type="scientific">Gordonia defluvii</name>
    <dbReference type="NCBI Taxonomy" id="283718"/>
    <lineage>
        <taxon>Bacteria</taxon>
        <taxon>Bacillati</taxon>
        <taxon>Actinomycetota</taxon>
        <taxon>Actinomycetes</taxon>
        <taxon>Mycobacteriales</taxon>
        <taxon>Gordoniaceae</taxon>
        <taxon>Gordonia</taxon>
    </lineage>
</organism>
<evidence type="ECO:0000313" key="2">
    <source>
        <dbReference type="EMBL" id="GAA3048151.1"/>
    </source>
</evidence>
<dbReference type="Gene3D" id="3.90.550.10">
    <property type="entry name" value="Spore Coat Polysaccharide Biosynthesis Protein SpsA, Chain A"/>
    <property type="match status" value="1"/>
</dbReference>
<dbReference type="RefSeq" id="WP_290705864.1">
    <property type="nucleotide sequence ID" value="NZ_BAAAVS010000059.1"/>
</dbReference>
<protein>
    <submittedName>
        <fullName evidence="2">Glycosyltransferase family 2 protein</fullName>
    </submittedName>
</protein>
<dbReference type="Pfam" id="PF00535">
    <property type="entry name" value="Glycos_transf_2"/>
    <property type="match status" value="1"/>
</dbReference>
<reference evidence="3" key="1">
    <citation type="journal article" date="2019" name="Int. J. Syst. Evol. Microbiol.">
        <title>The Global Catalogue of Microorganisms (GCM) 10K type strain sequencing project: providing services to taxonomists for standard genome sequencing and annotation.</title>
        <authorList>
            <consortium name="The Broad Institute Genomics Platform"/>
            <consortium name="The Broad Institute Genome Sequencing Center for Infectious Disease"/>
            <person name="Wu L."/>
            <person name="Ma J."/>
        </authorList>
    </citation>
    <scope>NUCLEOTIDE SEQUENCE [LARGE SCALE GENOMIC DNA]</scope>
    <source>
        <strain evidence="3">JCM 14234</strain>
    </source>
</reference>
<name>A0ABP6LKV4_9ACTN</name>
<evidence type="ECO:0000259" key="1">
    <source>
        <dbReference type="Pfam" id="PF00535"/>
    </source>
</evidence>
<dbReference type="InterPro" id="IPR001173">
    <property type="entry name" value="Glyco_trans_2-like"/>
</dbReference>
<dbReference type="Proteomes" id="UP001501035">
    <property type="component" value="Unassembled WGS sequence"/>
</dbReference>
<dbReference type="EMBL" id="BAAAVS010000059">
    <property type="protein sequence ID" value="GAA3048151.1"/>
    <property type="molecule type" value="Genomic_DNA"/>
</dbReference>
<proteinExistence type="predicted"/>
<dbReference type="CDD" id="cd04186">
    <property type="entry name" value="GT_2_like_c"/>
    <property type="match status" value="1"/>
</dbReference>
<feature type="domain" description="Glycosyltransferase 2-like" evidence="1">
    <location>
        <begin position="7"/>
        <end position="185"/>
    </location>
</feature>
<keyword evidence="3" id="KW-1185">Reference proteome</keyword>
<dbReference type="InterPro" id="IPR029044">
    <property type="entry name" value="Nucleotide-diphossugar_trans"/>
</dbReference>
<gene>
    <name evidence="2" type="ORF">GCM10010528_29220</name>
</gene>